<name>A0A5J9TQQ6_9POAL</name>
<evidence type="ECO:0000313" key="2">
    <source>
        <dbReference type="EMBL" id="TVU13680.1"/>
    </source>
</evidence>
<protein>
    <recommendedName>
        <fullName evidence="4">Embryo surrounding factor 1 brassicaceae domain-containing protein</fullName>
    </recommendedName>
</protein>
<sequence>MVACCGLLIWFVVHSGCLVATKCRAEVLDNMSIDVIDVSNASLTKSKIAVQYCIKRYCETAGAACYCCLNQKPEVVCYKREDDCKSICPKCNPICRPQTPRGIRALDLSSH</sequence>
<feature type="non-terminal residue" evidence="2">
    <location>
        <position position="1"/>
    </location>
</feature>
<evidence type="ECO:0000256" key="1">
    <source>
        <dbReference type="SAM" id="SignalP"/>
    </source>
</evidence>
<reference evidence="2 3" key="1">
    <citation type="journal article" date="2019" name="Sci. Rep.">
        <title>A high-quality genome of Eragrostis curvula grass provides insights into Poaceae evolution and supports new strategies to enhance forage quality.</title>
        <authorList>
            <person name="Carballo J."/>
            <person name="Santos B.A.C.M."/>
            <person name="Zappacosta D."/>
            <person name="Garbus I."/>
            <person name="Selva J.P."/>
            <person name="Gallo C.A."/>
            <person name="Diaz A."/>
            <person name="Albertini E."/>
            <person name="Caccamo M."/>
            <person name="Echenique V."/>
        </authorList>
    </citation>
    <scope>NUCLEOTIDE SEQUENCE [LARGE SCALE GENOMIC DNA]</scope>
    <source>
        <strain evidence="3">cv. Victoria</strain>
        <tissue evidence="2">Leaf</tissue>
    </source>
</reference>
<dbReference type="Proteomes" id="UP000324897">
    <property type="component" value="Unassembled WGS sequence"/>
</dbReference>
<evidence type="ECO:0008006" key="4">
    <source>
        <dbReference type="Google" id="ProtNLM"/>
    </source>
</evidence>
<feature type="signal peptide" evidence="1">
    <location>
        <begin position="1"/>
        <end position="25"/>
    </location>
</feature>
<dbReference type="Gramene" id="TVU13680">
    <property type="protein sequence ID" value="TVU13680"/>
    <property type="gene ID" value="EJB05_37100"/>
</dbReference>
<proteinExistence type="predicted"/>
<accession>A0A5J9TQQ6</accession>
<dbReference type="EMBL" id="RWGY01000031">
    <property type="protein sequence ID" value="TVU13680.1"/>
    <property type="molecule type" value="Genomic_DNA"/>
</dbReference>
<feature type="chain" id="PRO_5023935963" description="Embryo surrounding factor 1 brassicaceae domain-containing protein" evidence="1">
    <location>
        <begin position="26"/>
        <end position="111"/>
    </location>
</feature>
<feature type="non-terminal residue" evidence="2">
    <location>
        <position position="111"/>
    </location>
</feature>
<evidence type="ECO:0000313" key="3">
    <source>
        <dbReference type="Proteomes" id="UP000324897"/>
    </source>
</evidence>
<keyword evidence="1" id="KW-0732">Signal</keyword>
<dbReference type="OrthoDB" id="694715at2759"/>
<organism evidence="2 3">
    <name type="scientific">Eragrostis curvula</name>
    <name type="common">weeping love grass</name>
    <dbReference type="NCBI Taxonomy" id="38414"/>
    <lineage>
        <taxon>Eukaryota</taxon>
        <taxon>Viridiplantae</taxon>
        <taxon>Streptophyta</taxon>
        <taxon>Embryophyta</taxon>
        <taxon>Tracheophyta</taxon>
        <taxon>Spermatophyta</taxon>
        <taxon>Magnoliopsida</taxon>
        <taxon>Liliopsida</taxon>
        <taxon>Poales</taxon>
        <taxon>Poaceae</taxon>
        <taxon>PACMAD clade</taxon>
        <taxon>Chloridoideae</taxon>
        <taxon>Eragrostideae</taxon>
        <taxon>Eragrostidinae</taxon>
        <taxon>Eragrostis</taxon>
    </lineage>
</organism>
<dbReference type="AlphaFoldDB" id="A0A5J9TQQ6"/>
<gene>
    <name evidence="2" type="ORF">EJB05_37100</name>
</gene>
<keyword evidence="3" id="KW-1185">Reference proteome</keyword>
<comment type="caution">
    <text evidence="2">The sequence shown here is derived from an EMBL/GenBank/DDBJ whole genome shotgun (WGS) entry which is preliminary data.</text>
</comment>